<organism evidence="2 3">
    <name type="scientific">Henosepilachna vigintioctopunctata</name>
    <dbReference type="NCBI Taxonomy" id="420089"/>
    <lineage>
        <taxon>Eukaryota</taxon>
        <taxon>Metazoa</taxon>
        <taxon>Ecdysozoa</taxon>
        <taxon>Arthropoda</taxon>
        <taxon>Hexapoda</taxon>
        <taxon>Insecta</taxon>
        <taxon>Pterygota</taxon>
        <taxon>Neoptera</taxon>
        <taxon>Endopterygota</taxon>
        <taxon>Coleoptera</taxon>
        <taxon>Polyphaga</taxon>
        <taxon>Cucujiformia</taxon>
        <taxon>Coccinelloidea</taxon>
        <taxon>Coccinellidae</taxon>
        <taxon>Epilachninae</taxon>
        <taxon>Epilachnini</taxon>
        <taxon>Henosepilachna</taxon>
    </lineage>
</organism>
<gene>
    <name evidence="2" type="ORF">WA026_019612</name>
</gene>
<accession>A0AAW1TR71</accession>
<keyword evidence="3" id="KW-1185">Reference proteome</keyword>
<comment type="caution">
    <text evidence="2">The sequence shown here is derived from an EMBL/GenBank/DDBJ whole genome shotgun (WGS) entry which is preliminary data.</text>
</comment>
<keyword evidence="1" id="KW-0732">Signal</keyword>
<feature type="signal peptide" evidence="1">
    <location>
        <begin position="1"/>
        <end position="20"/>
    </location>
</feature>
<feature type="chain" id="PRO_5043968416" evidence="1">
    <location>
        <begin position="21"/>
        <end position="128"/>
    </location>
</feature>
<evidence type="ECO:0000256" key="1">
    <source>
        <dbReference type="SAM" id="SignalP"/>
    </source>
</evidence>
<dbReference type="AlphaFoldDB" id="A0AAW1TR71"/>
<protein>
    <submittedName>
        <fullName evidence="2">Uncharacterized protein</fullName>
    </submittedName>
</protein>
<name>A0AAW1TR71_9CUCU</name>
<sequence length="128" mass="14294">MKKIFALIPIVLLVSEISSAKLPASSRGISKRDDHVSVQSAPSFWSDTRFKLAHVMELGQMVIPKSGEILGVYMKNKDNLRRSLNKLQDIVQTEFMKSGLKFFKQSSELADIIRGMSNEMNGALYGTT</sequence>
<evidence type="ECO:0000313" key="2">
    <source>
        <dbReference type="EMBL" id="KAK9872828.1"/>
    </source>
</evidence>
<dbReference type="Proteomes" id="UP001431783">
    <property type="component" value="Unassembled WGS sequence"/>
</dbReference>
<dbReference type="EMBL" id="JARQZJ010000013">
    <property type="protein sequence ID" value="KAK9872828.1"/>
    <property type="molecule type" value="Genomic_DNA"/>
</dbReference>
<evidence type="ECO:0000313" key="3">
    <source>
        <dbReference type="Proteomes" id="UP001431783"/>
    </source>
</evidence>
<reference evidence="2 3" key="1">
    <citation type="submission" date="2023-03" db="EMBL/GenBank/DDBJ databases">
        <title>Genome insight into feeding habits of ladybird beetles.</title>
        <authorList>
            <person name="Li H.-S."/>
            <person name="Huang Y.-H."/>
            <person name="Pang H."/>
        </authorList>
    </citation>
    <scope>NUCLEOTIDE SEQUENCE [LARGE SCALE GENOMIC DNA]</scope>
    <source>
        <strain evidence="2">SYSU_2023b</strain>
        <tissue evidence="2">Whole body</tissue>
    </source>
</reference>
<proteinExistence type="predicted"/>